<dbReference type="PROSITE" id="PS00125">
    <property type="entry name" value="SER_THR_PHOSPHATASE"/>
    <property type="match status" value="1"/>
</dbReference>
<dbReference type="GO" id="GO:0008803">
    <property type="term" value="F:bis(5'-nucleosyl)-tetraphosphatase (symmetrical) activity"/>
    <property type="evidence" value="ECO:0007669"/>
    <property type="project" value="TreeGrafter"/>
</dbReference>
<dbReference type="EMBL" id="JAADJU010000004">
    <property type="protein sequence ID" value="NMP27015.1"/>
    <property type="molecule type" value="Genomic_DNA"/>
</dbReference>
<evidence type="ECO:0000313" key="2">
    <source>
        <dbReference type="EMBL" id="NMP27015.1"/>
    </source>
</evidence>
<evidence type="ECO:0000313" key="3">
    <source>
        <dbReference type="Proteomes" id="UP000585363"/>
    </source>
</evidence>
<reference evidence="2 3" key="1">
    <citation type="submission" date="2020-01" db="EMBL/GenBank/DDBJ databases">
        <authorList>
            <person name="Lee S.D."/>
        </authorList>
    </citation>
    <scope>NUCLEOTIDE SEQUENCE [LARGE SCALE GENOMIC DNA]</scope>
    <source>
        <strain evidence="2 3">SAP-1</strain>
    </source>
</reference>
<dbReference type="Pfam" id="PF00149">
    <property type="entry name" value="Metallophos"/>
    <property type="match status" value="1"/>
</dbReference>
<feature type="domain" description="Serine/threonine specific protein phosphatases" evidence="1">
    <location>
        <begin position="70"/>
        <end position="75"/>
    </location>
</feature>
<name>A0A848MH60_9GAMM</name>
<dbReference type="InterPro" id="IPR006186">
    <property type="entry name" value="Ser/Thr-sp_prot-phosphatase"/>
</dbReference>
<keyword evidence="3" id="KW-1185">Reference proteome</keyword>
<dbReference type="GO" id="GO:0005737">
    <property type="term" value="C:cytoplasm"/>
    <property type="evidence" value="ECO:0007669"/>
    <property type="project" value="TreeGrafter"/>
</dbReference>
<dbReference type="InterPro" id="IPR050126">
    <property type="entry name" value="Ap4A_hydrolase"/>
</dbReference>
<dbReference type="GO" id="GO:0016791">
    <property type="term" value="F:phosphatase activity"/>
    <property type="evidence" value="ECO:0007669"/>
    <property type="project" value="TreeGrafter"/>
</dbReference>
<dbReference type="Gene3D" id="3.60.21.10">
    <property type="match status" value="1"/>
</dbReference>
<organism evidence="2 3">
    <name type="scientific">Rouxiella aceris</name>
    <dbReference type="NCBI Taxonomy" id="2703884"/>
    <lineage>
        <taxon>Bacteria</taxon>
        <taxon>Pseudomonadati</taxon>
        <taxon>Pseudomonadota</taxon>
        <taxon>Gammaproteobacteria</taxon>
        <taxon>Enterobacterales</taxon>
        <taxon>Yersiniaceae</taxon>
        <taxon>Rouxiella</taxon>
    </lineage>
</organism>
<protein>
    <submittedName>
        <fullName evidence="2">Serine/threonine-protein phosphatase</fullName>
    </submittedName>
</protein>
<dbReference type="SUPFAM" id="SSF56300">
    <property type="entry name" value="Metallo-dependent phosphatases"/>
    <property type="match status" value="1"/>
</dbReference>
<dbReference type="Proteomes" id="UP000585363">
    <property type="component" value="Unassembled WGS sequence"/>
</dbReference>
<dbReference type="InterPro" id="IPR004843">
    <property type="entry name" value="Calcineurin-like_PHP"/>
</dbReference>
<reference evidence="2 3" key="2">
    <citation type="submission" date="2020-06" db="EMBL/GenBank/DDBJ databases">
        <title>Polyphasic characterization of a Rahnella strain isolated from tree sap.</title>
        <authorList>
            <person name="Kim I.S."/>
        </authorList>
    </citation>
    <scope>NUCLEOTIDE SEQUENCE [LARGE SCALE GENOMIC DNA]</scope>
    <source>
        <strain evidence="2 3">SAP-1</strain>
    </source>
</reference>
<dbReference type="PANTHER" id="PTHR42850:SF10">
    <property type="entry name" value="SERINE_THREONINE-PROTEIN PHOSPHATASE 1"/>
    <property type="match status" value="1"/>
</dbReference>
<accession>A0A848MH60</accession>
<proteinExistence type="predicted"/>
<gene>
    <name evidence="2" type="ORF">GW590_09060</name>
</gene>
<comment type="caution">
    <text evidence="2">The sequence shown here is derived from an EMBL/GenBank/DDBJ whole genome shotgun (WGS) entry which is preliminary data.</text>
</comment>
<dbReference type="AlphaFoldDB" id="A0A848MH60"/>
<dbReference type="PANTHER" id="PTHR42850">
    <property type="entry name" value="METALLOPHOSPHOESTERASE"/>
    <property type="match status" value="1"/>
</dbReference>
<sequence length="214" mass="24363">MYQRIQGADYRRIFVVGDIHGCRQQLEDLLCQQAFCYEKDLLLSVGDLIDRGPDSLGCLSLITQPWFVAVRGNHEQMAIDAVHGRHIERWLGNGGGWFYKLSANDEARARQLLRQAESLPHILELTCGQRLTVIAHADYPLDNYHFNQPVDSEQVLWQRRRIDDAVSGESRPITGAERFFFGHTPLAEVAHYANQHYIDTGAVFGGKLTMLQIQ</sequence>
<evidence type="ECO:0000259" key="1">
    <source>
        <dbReference type="PROSITE" id="PS00125"/>
    </source>
</evidence>
<dbReference type="GO" id="GO:0110154">
    <property type="term" value="P:RNA decapping"/>
    <property type="evidence" value="ECO:0007669"/>
    <property type="project" value="TreeGrafter"/>
</dbReference>
<dbReference type="InterPro" id="IPR029052">
    <property type="entry name" value="Metallo-depent_PP-like"/>
</dbReference>